<dbReference type="InterPro" id="IPR024047">
    <property type="entry name" value="MM3350-like_sf"/>
</dbReference>
<dbReference type="Gene3D" id="3.10.290.30">
    <property type="entry name" value="MM3350-like"/>
    <property type="match status" value="1"/>
</dbReference>
<proteinExistence type="predicted"/>
<dbReference type="PANTHER" id="PTHR41878">
    <property type="entry name" value="LEXA REPRESSOR-RELATED"/>
    <property type="match status" value="1"/>
</dbReference>
<evidence type="ECO:0000313" key="3">
    <source>
        <dbReference type="Proteomes" id="UP000223913"/>
    </source>
</evidence>
<organism evidence="2 3">
    <name type="scientific">Flavilitoribacter nigricans (strain ATCC 23147 / DSM 23189 / NBRC 102662 / NCIMB 1420 / SS-2)</name>
    <name type="common">Lewinella nigricans</name>
    <dbReference type="NCBI Taxonomy" id="1122177"/>
    <lineage>
        <taxon>Bacteria</taxon>
        <taxon>Pseudomonadati</taxon>
        <taxon>Bacteroidota</taxon>
        <taxon>Saprospiria</taxon>
        <taxon>Saprospirales</taxon>
        <taxon>Lewinellaceae</taxon>
        <taxon>Flavilitoribacter</taxon>
    </lineage>
</organism>
<gene>
    <name evidence="2" type="ORF">CRP01_22470</name>
</gene>
<dbReference type="SUPFAM" id="SSF159941">
    <property type="entry name" value="MM3350-like"/>
    <property type="match status" value="1"/>
</dbReference>
<feature type="domain" description="Plasmid pRiA4b Orf3-like" evidence="1">
    <location>
        <begin position="13"/>
        <end position="165"/>
    </location>
</feature>
<dbReference type="AlphaFoldDB" id="A0A2D0N858"/>
<accession>A0A2D0N858</accession>
<dbReference type="PANTHER" id="PTHR41878:SF1">
    <property type="entry name" value="TNPR PROTEIN"/>
    <property type="match status" value="1"/>
</dbReference>
<evidence type="ECO:0000313" key="2">
    <source>
        <dbReference type="EMBL" id="PHN04329.1"/>
    </source>
</evidence>
<name>A0A2D0N858_FLAN2</name>
<dbReference type="EMBL" id="PDUD01000026">
    <property type="protein sequence ID" value="PHN04329.1"/>
    <property type="molecule type" value="Genomic_DNA"/>
</dbReference>
<dbReference type="Pfam" id="PF07929">
    <property type="entry name" value="PRiA4_ORF3"/>
    <property type="match status" value="1"/>
</dbReference>
<protein>
    <recommendedName>
        <fullName evidence="1">Plasmid pRiA4b Orf3-like domain-containing protein</fullName>
    </recommendedName>
</protein>
<dbReference type="InterPro" id="IPR012912">
    <property type="entry name" value="Plasmid_pRiA4b_Orf3-like"/>
</dbReference>
<comment type="caution">
    <text evidence="2">The sequence shown here is derived from an EMBL/GenBank/DDBJ whole genome shotgun (WGS) entry which is preliminary data.</text>
</comment>
<sequence>MYWIKENSKPMPILQFHVSLPECSFPLWRRFQVTDDYRFDRFHQVVQLAMGWDNYHLHEFTIGDRRVGMVLDLNDDYPEPKDETKLRLRDFSLKPGDRMDYLYDFGDGWQHLIELESIIEGDLVVPFCLEGNGRCPIEDSGGMGGYLYALEALKDPNHPDRFFWGDEPPESYEDYNPEFFPIKEVNAELALFGAWHKKHPRAKSTPWHQI</sequence>
<reference evidence="2 3" key="1">
    <citation type="submission" date="2017-10" db="EMBL/GenBank/DDBJ databases">
        <title>The draft genome sequence of Lewinella nigricans NBRC 102662.</title>
        <authorList>
            <person name="Wang K."/>
        </authorList>
    </citation>
    <scope>NUCLEOTIDE SEQUENCE [LARGE SCALE GENOMIC DNA]</scope>
    <source>
        <strain evidence="2 3">NBRC 102662</strain>
    </source>
</reference>
<evidence type="ECO:0000259" key="1">
    <source>
        <dbReference type="Pfam" id="PF07929"/>
    </source>
</evidence>
<dbReference type="Proteomes" id="UP000223913">
    <property type="component" value="Unassembled WGS sequence"/>
</dbReference>
<keyword evidence="3" id="KW-1185">Reference proteome</keyword>